<evidence type="ECO:0000313" key="2">
    <source>
        <dbReference type="Proteomes" id="UP000730161"/>
    </source>
</evidence>
<reference evidence="1" key="1">
    <citation type="submission" date="2014-12" db="EMBL/GenBank/DDBJ databases">
        <authorList>
            <person name="Huang H.-H."/>
            <person name="Chen S.-C."/>
            <person name="Lai M.-C."/>
        </authorList>
    </citation>
    <scope>NUCLEOTIDE SEQUENCE</scope>
    <source>
        <strain evidence="1">K1F9705b</strain>
    </source>
</reference>
<keyword evidence="2" id="KW-1185">Reference proteome</keyword>
<organism evidence="1 2">
    <name type="scientific">Methanocalculus chunghsingensis</name>
    <dbReference type="NCBI Taxonomy" id="156457"/>
    <lineage>
        <taxon>Archaea</taxon>
        <taxon>Methanobacteriati</taxon>
        <taxon>Methanobacteriota</taxon>
        <taxon>Stenosarchaea group</taxon>
        <taxon>Methanomicrobia</taxon>
        <taxon>Methanomicrobiales</taxon>
        <taxon>Methanocalculaceae</taxon>
        <taxon>Methanocalculus</taxon>
    </lineage>
</organism>
<evidence type="ECO:0000313" key="1">
    <source>
        <dbReference type="EMBL" id="MBR1370019.1"/>
    </source>
</evidence>
<sequence>MSFPEGLTQMGERLKEFLSCDSFEDLHHRGGSMLGMSGDEKMNVIGHNLLLMQEKTPLVSYGLMQLSQSLCNVPNQDFTPVFHRPYEMVINIVYAASRAYPMLGFYH</sequence>
<accession>A0A8J7W7V9</accession>
<dbReference type="Proteomes" id="UP000730161">
    <property type="component" value="Unassembled WGS sequence"/>
</dbReference>
<protein>
    <submittedName>
        <fullName evidence="1">Uncharacterized protein</fullName>
    </submittedName>
</protein>
<comment type="caution">
    <text evidence="1">The sequence shown here is derived from an EMBL/GenBank/DDBJ whole genome shotgun (WGS) entry which is preliminary data.</text>
</comment>
<dbReference type="AlphaFoldDB" id="A0A8J7W7V9"/>
<gene>
    <name evidence="1" type="ORF">RJ53_11230</name>
</gene>
<dbReference type="EMBL" id="JWHL01000041">
    <property type="protein sequence ID" value="MBR1370019.1"/>
    <property type="molecule type" value="Genomic_DNA"/>
</dbReference>
<name>A0A8J7W7V9_9EURY</name>
<proteinExistence type="predicted"/>